<dbReference type="AlphaFoldDB" id="A0A433XB77"/>
<feature type="compositionally biased region" description="Low complexity" evidence="1">
    <location>
        <begin position="61"/>
        <end position="80"/>
    </location>
</feature>
<dbReference type="InterPro" id="IPR010642">
    <property type="entry name" value="Invasion_prot_B"/>
</dbReference>
<organism evidence="2 3">
    <name type="scientific">Arsenicitalea aurantiaca</name>
    <dbReference type="NCBI Taxonomy" id="1783274"/>
    <lineage>
        <taxon>Bacteria</taxon>
        <taxon>Pseudomonadati</taxon>
        <taxon>Pseudomonadota</taxon>
        <taxon>Alphaproteobacteria</taxon>
        <taxon>Hyphomicrobiales</taxon>
        <taxon>Devosiaceae</taxon>
        <taxon>Arsenicitalea</taxon>
    </lineage>
</organism>
<evidence type="ECO:0000313" key="3">
    <source>
        <dbReference type="Proteomes" id="UP000281547"/>
    </source>
</evidence>
<feature type="region of interest" description="Disordered" evidence="1">
    <location>
        <begin position="40"/>
        <end position="85"/>
    </location>
</feature>
<name>A0A433XB77_9HYPH</name>
<dbReference type="Proteomes" id="UP000281547">
    <property type="component" value="Unassembled WGS sequence"/>
</dbReference>
<evidence type="ECO:0008006" key="4">
    <source>
        <dbReference type="Google" id="ProtNLM"/>
    </source>
</evidence>
<evidence type="ECO:0000313" key="2">
    <source>
        <dbReference type="EMBL" id="RUT31313.1"/>
    </source>
</evidence>
<protein>
    <recommendedName>
        <fullName evidence="4">Invasion associated locus B family protein</fullName>
    </recommendedName>
</protein>
<evidence type="ECO:0000256" key="1">
    <source>
        <dbReference type="SAM" id="MobiDB-lite"/>
    </source>
</evidence>
<keyword evidence="3" id="KW-1185">Reference proteome</keyword>
<accession>A0A433XB77</accession>
<dbReference type="Pfam" id="PF06776">
    <property type="entry name" value="IalB"/>
    <property type="match status" value="1"/>
</dbReference>
<proteinExistence type="predicted"/>
<dbReference type="OrthoDB" id="8017994at2"/>
<dbReference type="EMBL" id="RZNJ01000003">
    <property type="protein sequence ID" value="RUT31313.1"/>
    <property type="molecule type" value="Genomic_DNA"/>
</dbReference>
<reference evidence="2 3" key="1">
    <citation type="journal article" date="2016" name="Int. J. Syst. Evol. Microbiol.">
        <title>Arsenicitalea aurantiaca gen. nov., sp. nov., a new member of the family Hyphomicrobiaceae, isolated from high-arsenic sediment.</title>
        <authorList>
            <person name="Mu Y."/>
            <person name="Zhou L."/>
            <person name="Zeng X.C."/>
            <person name="Liu L."/>
            <person name="Pan Y."/>
            <person name="Chen X."/>
            <person name="Wang J."/>
            <person name="Li S."/>
            <person name="Li W.J."/>
            <person name="Wang Y."/>
        </authorList>
    </citation>
    <scope>NUCLEOTIDE SEQUENCE [LARGE SCALE GENOMIC DNA]</scope>
    <source>
        <strain evidence="2 3">42-50</strain>
    </source>
</reference>
<dbReference type="Gene3D" id="2.60.40.1880">
    <property type="entry name" value="Invasion associated locus B (IalB) protein"/>
    <property type="match status" value="1"/>
</dbReference>
<sequence>MDRMRIVMGLGAVLAVVGIGVGAAVYTGVLPLPEQAGGVQPAQAQSAGTPPVPAARPETSPAPAAQAGTPAGAMATAAPNPNQPRVLSEETFGDWVKVCLGVSETEQRCSISQQLADSQSRAAVFVWRISQDGAGGLVGIWQTPEGVLLSRGITLDAGTPQPIAIPYETCGNGACQAVANLAPDFVETLRTTAKAEATIVLGDRRAITLPLSTTGLSDGLASLGVIPASAPAP</sequence>
<dbReference type="InterPro" id="IPR038696">
    <property type="entry name" value="IalB_sf"/>
</dbReference>
<comment type="caution">
    <text evidence="2">The sequence shown here is derived from an EMBL/GenBank/DDBJ whole genome shotgun (WGS) entry which is preliminary data.</text>
</comment>
<gene>
    <name evidence="2" type="ORF">EMQ25_10690</name>
</gene>